<accession>A0ABQ5JJ47</accession>
<keyword evidence="2" id="KW-1185">Reference proteome</keyword>
<evidence type="ECO:0000313" key="1">
    <source>
        <dbReference type="EMBL" id="GKS82149.1"/>
    </source>
</evidence>
<reference evidence="1" key="1">
    <citation type="journal article" date="2022" name="Int. J. Syst. Evol. Microbiol.">
        <title>A novel species of lactic acid bacteria, Ligilactobacillus pabuli sp. nov., isolated from alfalfa silage.</title>
        <authorList>
            <person name="Tohno M."/>
            <person name="Tanizawa Y."/>
            <person name="Sawada H."/>
            <person name="Sakamoto M."/>
            <person name="Ohkuma M."/>
            <person name="Kobayashi H."/>
        </authorList>
    </citation>
    <scope>NUCLEOTIDE SEQUENCE</scope>
    <source>
        <strain evidence="1">AF129</strain>
    </source>
</reference>
<protein>
    <submittedName>
        <fullName evidence="1">Uncharacterized protein</fullName>
    </submittedName>
</protein>
<gene>
    <name evidence="1" type="ORF">LPAF129_18350</name>
</gene>
<dbReference type="Proteomes" id="UP001055149">
    <property type="component" value="Unassembled WGS sequence"/>
</dbReference>
<evidence type="ECO:0000313" key="2">
    <source>
        <dbReference type="Proteomes" id="UP001055149"/>
    </source>
</evidence>
<name>A0ABQ5JJ47_9LACO</name>
<dbReference type="RefSeq" id="WP_244056456.1">
    <property type="nucleotide sequence ID" value="NZ_BQXH01000020.1"/>
</dbReference>
<sequence>MLFIEGQAIIAPPSIKAWCIVVLKGIALTNQEMGNSKKSYLVVDENTGIYSMWGI</sequence>
<dbReference type="EMBL" id="BQXH01000020">
    <property type="protein sequence ID" value="GKS82149.1"/>
    <property type="molecule type" value="Genomic_DNA"/>
</dbReference>
<comment type="caution">
    <text evidence="1">The sequence shown here is derived from an EMBL/GenBank/DDBJ whole genome shotgun (WGS) entry which is preliminary data.</text>
</comment>
<organism evidence="1 2">
    <name type="scientific">Ligilactobacillus pabuli</name>
    <dbReference type="NCBI Taxonomy" id="2886039"/>
    <lineage>
        <taxon>Bacteria</taxon>
        <taxon>Bacillati</taxon>
        <taxon>Bacillota</taxon>
        <taxon>Bacilli</taxon>
        <taxon>Lactobacillales</taxon>
        <taxon>Lactobacillaceae</taxon>
        <taxon>Ligilactobacillus</taxon>
    </lineage>
</organism>
<proteinExistence type="predicted"/>